<reference evidence="7 8" key="2">
    <citation type="submission" date="2020-04" db="EMBL/GenBank/DDBJ databases">
        <title>Molecular characterization of pseudomonads from Agaricus bisporus reveal novel blotch 2 pathogens in Western Europe.</title>
        <authorList>
            <person name="Taparia T."/>
            <person name="Krijger M."/>
            <person name="Haynes E."/>
            <person name="Elpinstone J.G."/>
            <person name="Noble R."/>
            <person name="Van Der Wolf J."/>
        </authorList>
    </citation>
    <scope>NUCLEOTIDE SEQUENCE [LARGE SCALE GENOMIC DNA]</scope>
    <source>
        <strain evidence="2 7">B7002</strain>
        <strain evidence="4 9">K6002</strain>
        <strain evidence="3 8">K7002</strain>
    </source>
</reference>
<sequence length="212" mass="22059">MASLRTPIAATLLLICAGPAFAASSIDLTVKGLITPSACTPALAQGGVADYGKIAAKDLQENQATPLPPTTLPFNLSCEAATLFALNGVDNRAGSASSPNDYSYGLGFINETERVGDYVIIITNYLADNLPVSKLASRDNGATWSENSEDAIWMRGRLAAFGNNASGTWAPIAIKALTSNLVVHPTIAPSSGLTLTQEQPVDGSATLEVMYL</sequence>
<reference evidence="5 6" key="1">
    <citation type="submission" date="2019-05" db="EMBL/GenBank/DDBJ databases">
        <title>Pseudomonas edaphica sp. nov., isolated from rhizospheric soil of Cistus ladanifer L. in Spain.</title>
        <authorList>
            <person name="Peix A."/>
        </authorList>
    </citation>
    <scope>NUCLEOTIDE SEQUENCE [LARGE SCALE GENOMIC DNA]</scope>
    <source>
        <strain evidence="5 6">RD25</strain>
    </source>
</reference>
<dbReference type="Proteomes" id="UP000560470">
    <property type="component" value="Unassembled WGS sequence"/>
</dbReference>
<feature type="signal peptide" evidence="1">
    <location>
        <begin position="1"/>
        <end position="22"/>
    </location>
</feature>
<organism evidence="4 9">
    <name type="scientific">Pseudomonas edaphica</name>
    <dbReference type="NCBI Taxonomy" id="2006980"/>
    <lineage>
        <taxon>Bacteria</taxon>
        <taxon>Pseudomonadati</taxon>
        <taxon>Pseudomonadota</taxon>
        <taxon>Gammaproteobacteria</taxon>
        <taxon>Pseudomonadales</taxon>
        <taxon>Pseudomonadaceae</taxon>
        <taxon>Pseudomonas</taxon>
    </lineage>
</organism>
<accession>A0A5R8R5D0</accession>
<feature type="chain" id="PRO_5044624121" evidence="1">
    <location>
        <begin position="23"/>
        <end position="212"/>
    </location>
</feature>
<dbReference type="Proteomes" id="UP000590218">
    <property type="component" value="Unassembled WGS sequence"/>
</dbReference>
<comment type="caution">
    <text evidence="4">The sequence shown here is derived from an EMBL/GenBank/DDBJ whole genome shotgun (WGS) entry which is preliminary data.</text>
</comment>
<evidence type="ECO:0000313" key="7">
    <source>
        <dbReference type="Proteomes" id="UP000560470"/>
    </source>
</evidence>
<dbReference type="AlphaFoldDB" id="A0A5R8R5D0"/>
<dbReference type="EMBL" id="JACAOZ010000010">
    <property type="protein sequence ID" value="NVZ56890.1"/>
    <property type="molecule type" value="Genomic_DNA"/>
</dbReference>
<dbReference type="Proteomes" id="UP000563268">
    <property type="component" value="Unassembled WGS sequence"/>
</dbReference>
<dbReference type="InterPro" id="IPR010546">
    <property type="entry name" value="DUF1120"/>
</dbReference>
<evidence type="ECO:0000313" key="5">
    <source>
        <dbReference type="EMBL" id="TLG93444.1"/>
    </source>
</evidence>
<evidence type="ECO:0000313" key="8">
    <source>
        <dbReference type="Proteomes" id="UP000563268"/>
    </source>
</evidence>
<keyword evidence="1" id="KW-0732">Signal</keyword>
<dbReference type="Proteomes" id="UP000304941">
    <property type="component" value="Unassembled WGS sequence"/>
</dbReference>
<evidence type="ECO:0000313" key="2">
    <source>
        <dbReference type="EMBL" id="NVZ56890.1"/>
    </source>
</evidence>
<proteinExistence type="predicted"/>
<evidence type="ECO:0000313" key="3">
    <source>
        <dbReference type="EMBL" id="NWE06148.1"/>
    </source>
</evidence>
<dbReference type="EMBL" id="JACARL010000090">
    <property type="protein sequence ID" value="NWE83589.1"/>
    <property type="molecule type" value="Genomic_DNA"/>
</dbReference>
<dbReference type="RefSeq" id="WP_138449602.1">
    <property type="nucleotide sequence ID" value="NZ_JACAOZ010000010.1"/>
</dbReference>
<protein>
    <submittedName>
        <fullName evidence="4">DUF1120 domain-containing protein</fullName>
    </submittedName>
</protein>
<dbReference type="EMBL" id="VBVZ01000034">
    <property type="protein sequence ID" value="TLG93444.1"/>
    <property type="molecule type" value="Genomic_DNA"/>
</dbReference>
<evidence type="ECO:0000313" key="9">
    <source>
        <dbReference type="Proteomes" id="UP000590218"/>
    </source>
</evidence>
<gene>
    <name evidence="5" type="ORF">FEM54_03940</name>
    <name evidence="3" type="ORF">HX788_03525</name>
    <name evidence="4" type="ORF">HX795_15895</name>
    <name evidence="2" type="ORF">HX797_11525</name>
</gene>
<dbReference type="Pfam" id="PF06551">
    <property type="entry name" value="DUF1120"/>
    <property type="match status" value="1"/>
</dbReference>
<dbReference type="EMBL" id="JACARM010000009">
    <property type="protein sequence ID" value="NWE06148.1"/>
    <property type="molecule type" value="Genomic_DNA"/>
</dbReference>
<evidence type="ECO:0000313" key="4">
    <source>
        <dbReference type="EMBL" id="NWE83589.1"/>
    </source>
</evidence>
<name>A0A5R8R5D0_9PSED</name>
<evidence type="ECO:0000256" key="1">
    <source>
        <dbReference type="SAM" id="SignalP"/>
    </source>
</evidence>
<keyword evidence="6" id="KW-1185">Reference proteome</keyword>
<evidence type="ECO:0000313" key="6">
    <source>
        <dbReference type="Proteomes" id="UP000304941"/>
    </source>
</evidence>